<dbReference type="PANTHER" id="PTHR11783">
    <property type="entry name" value="SULFOTRANSFERASE SULT"/>
    <property type="match status" value="1"/>
</dbReference>
<dbReference type="EC" id="2.8.2.-" evidence="3"/>
<dbReference type="InterPro" id="IPR000863">
    <property type="entry name" value="Sulfotransferase_dom"/>
</dbReference>
<evidence type="ECO:0000256" key="1">
    <source>
        <dbReference type="ARBA" id="ARBA00005771"/>
    </source>
</evidence>
<keyword evidence="2 3" id="KW-0808">Transferase</keyword>
<sequence length="357" mass="40205">MQNLIPLIIMGLPETQQHQLGDVDSQAESVDPETAKLSCPATAAFIRSLPKERGWRTPFLYKYQNFWCQPREIQAIINLQTHFKAHRSDIIIATIPKSGTTWLKALLYATLNRGRYEIRGGGGFQSHPLLFSNSHDLVPFLEYKLYANGQIPDLGVFDSPRIFATHVPYPALPGSVKTSGAKVVYLCRNPLDTFISSWHFIKNVRHDSLGDFTMDRAFDMFCRGVVGFGPFWEHMLGYWKQSIANPNRVLFLKYEDMKDDVVPVIEKLAEFLGMGFSPEEEAAGVAAEIANLCSFETQKELEVNKTGKSISGFENWSLFRKGEVGDWVNHLSPEMGDKMRQVVVEKLAGSGLTFSGF</sequence>
<dbReference type="GO" id="GO:0008146">
    <property type="term" value="F:sulfotransferase activity"/>
    <property type="evidence" value="ECO:0007669"/>
    <property type="project" value="InterPro"/>
</dbReference>
<evidence type="ECO:0000313" key="6">
    <source>
        <dbReference type="Proteomes" id="UP000594263"/>
    </source>
</evidence>
<feature type="domain" description="Sulfotransferase" evidence="4">
    <location>
        <begin position="88"/>
        <end position="351"/>
    </location>
</feature>
<name>A0A7N0TD67_KALFE</name>
<organism evidence="5 6">
    <name type="scientific">Kalanchoe fedtschenkoi</name>
    <name type="common">Lavender scallops</name>
    <name type="synonym">South American air plant</name>
    <dbReference type="NCBI Taxonomy" id="63787"/>
    <lineage>
        <taxon>Eukaryota</taxon>
        <taxon>Viridiplantae</taxon>
        <taxon>Streptophyta</taxon>
        <taxon>Embryophyta</taxon>
        <taxon>Tracheophyta</taxon>
        <taxon>Spermatophyta</taxon>
        <taxon>Magnoliopsida</taxon>
        <taxon>eudicotyledons</taxon>
        <taxon>Gunneridae</taxon>
        <taxon>Pentapetalae</taxon>
        <taxon>Saxifragales</taxon>
        <taxon>Crassulaceae</taxon>
        <taxon>Kalanchoe</taxon>
    </lineage>
</organism>
<dbReference type="Gramene" id="Kaladp0032s0396.1.v1.1">
    <property type="protein sequence ID" value="Kaladp0032s0396.1.v1.1.CDS.1"/>
    <property type="gene ID" value="Kaladp0032s0396.v1.1"/>
</dbReference>
<dbReference type="Proteomes" id="UP000594263">
    <property type="component" value="Unplaced"/>
</dbReference>
<reference evidence="5" key="1">
    <citation type="submission" date="2021-01" db="UniProtKB">
        <authorList>
            <consortium name="EnsemblPlants"/>
        </authorList>
    </citation>
    <scope>IDENTIFICATION</scope>
</reference>
<comment type="similarity">
    <text evidence="1 3">Belongs to the sulfotransferase 1 family.</text>
</comment>
<evidence type="ECO:0000259" key="4">
    <source>
        <dbReference type="Pfam" id="PF00685"/>
    </source>
</evidence>
<proteinExistence type="inferred from homology"/>
<accession>A0A7N0TD67</accession>
<protein>
    <recommendedName>
        <fullName evidence="3">Sulfotransferase</fullName>
        <ecNumber evidence="3">2.8.2.-</ecNumber>
    </recommendedName>
</protein>
<evidence type="ECO:0000256" key="2">
    <source>
        <dbReference type="ARBA" id="ARBA00022679"/>
    </source>
</evidence>
<dbReference type="OMA" id="DINDQTH"/>
<dbReference type="Gene3D" id="3.40.50.300">
    <property type="entry name" value="P-loop containing nucleotide triphosphate hydrolases"/>
    <property type="match status" value="1"/>
</dbReference>
<evidence type="ECO:0000256" key="3">
    <source>
        <dbReference type="RuleBase" id="RU361155"/>
    </source>
</evidence>
<evidence type="ECO:0000313" key="5">
    <source>
        <dbReference type="EnsemblPlants" id="Kaladp0032s0396.1.v1.1.CDS.1"/>
    </source>
</evidence>
<dbReference type="Pfam" id="PF00685">
    <property type="entry name" value="Sulfotransfer_1"/>
    <property type="match status" value="1"/>
</dbReference>
<dbReference type="EnsemblPlants" id="Kaladp0032s0396.1.v1.1">
    <property type="protein sequence ID" value="Kaladp0032s0396.1.v1.1.CDS.1"/>
    <property type="gene ID" value="Kaladp0032s0396.v1.1"/>
</dbReference>
<dbReference type="AlphaFoldDB" id="A0A7N0TD67"/>
<keyword evidence="6" id="KW-1185">Reference proteome</keyword>
<dbReference type="InterPro" id="IPR027417">
    <property type="entry name" value="P-loop_NTPase"/>
</dbReference>
<dbReference type="SUPFAM" id="SSF52540">
    <property type="entry name" value="P-loop containing nucleoside triphosphate hydrolases"/>
    <property type="match status" value="1"/>
</dbReference>